<accession>A0A6J6SJU6</accession>
<proteinExistence type="predicted"/>
<sequence>MDDDLTGRADPQRKHLLSPARLAEGARRSKEPDLRRGPGQGNGLRVHGVYFALVSGAVLVAFIIVIAFAGAMM</sequence>
<keyword evidence="2" id="KW-0472">Membrane</keyword>
<dbReference type="EMBL" id="CAEZXR010000472">
    <property type="protein sequence ID" value="CAB4735246.1"/>
    <property type="molecule type" value="Genomic_DNA"/>
</dbReference>
<protein>
    <submittedName>
        <fullName evidence="3">Unannotated protein</fullName>
    </submittedName>
</protein>
<feature type="region of interest" description="Disordered" evidence="1">
    <location>
        <begin position="1"/>
        <end position="43"/>
    </location>
</feature>
<evidence type="ECO:0000313" key="3">
    <source>
        <dbReference type="EMBL" id="CAB4735246.1"/>
    </source>
</evidence>
<keyword evidence="2" id="KW-0812">Transmembrane</keyword>
<evidence type="ECO:0000256" key="2">
    <source>
        <dbReference type="SAM" id="Phobius"/>
    </source>
</evidence>
<organism evidence="3">
    <name type="scientific">freshwater metagenome</name>
    <dbReference type="NCBI Taxonomy" id="449393"/>
    <lineage>
        <taxon>unclassified sequences</taxon>
        <taxon>metagenomes</taxon>
        <taxon>ecological metagenomes</taxon>
    </lineage>
</organism>
<feature type="transmembrane region" description="Helical" evidence="2">
    <location>
        <begin position="49"/>
        <end position="71"/>
    </location>
</feature>
<evidence type="ECO:0000256" key="1">
    <source>
        <dbReference type="SAM" id="MobiDB-lite"/>
    </source>
</evidence>
<feature type="compositionally biased region" description="Basic and acidic residues" evidence="1">
    <location>
        <begin position="1"/>
        <end position="13"/>
    </location>
</feature>
<gene>
    <name evidence="3" type="ORF">UFOPK2579_02840</name>
</gene>
<name>A0A6J6SJU6_9ZZZZ</name>
<dbReference type="AlphaFoldDB" id="A0A6J6SJU6"/>
<reference evidence="3" key="1">
    <citation type="submission" date="2020-05" db="EMBL/GenBank/DDBJ databases">
        <authorList>
            <person name="Chiriac C."/>
            <person name="Salcher M."/>
            <person name="Ghai R."/>
            <person name="Kavagutti S V."/>
        </authorList>
    </citation>
    <scope>NUCLEOTIDE SEQUENCE</scope>
</reference>
<feature type="compositionally biased region" description="Basic and acidic residues" evidence="1">
    <location>
        <begin position="24"/>
        <end position="36"/>
    </location>
</feature>
<keyword evidence="2" id="KW-1133">Transmembrane helix</keyword>